<feature type="transmembrane region" description="Helical" evidence="1">
    <location>
        <begin position="61"/>
        <end position="79"/>
    </location>
</feature>
<sequence length="97" mass="11090">RIYSGVHKREARMTQAWKELAIYEAQKAPTYIKNHPVLIAIIVVLNILSILIGYFTGGSDGLRIGIILAIILWWLTPYGRETIVRVKSLDNKDKNRN</sequence>
<comment type="caution">
    <text evidence="2">The sequence shown here is derived from an EMBL/GenBank/DDBJ whole genome shotgun (WGS) entry which is preliminary data.</text>
</comment>
<feature type="transmembrane region" description="Helical" evidence="1">
    <location>
        <begin position="37"/>
        <end position="55"/>
    </location>
</feature>
<evidence type="ECO:0000313" key="2">
    <source>
        <dbReference type="EMBL" id="GAH50736.1"/>
    </source>
</evidence>
<reference evidence="2" key="1">
    <citation type="journal article" date="2014" name="Front. Microbiol.">
        <title>High frequency of phylogenetically diverse reductive dehalogenase-homologous genes in deep subseafloor sedimentary metagenomes.</title>
        <authorList>
            <person name="Kawai M."/>
            <person name="Futagami T."/>
            <person name="Toyoda A."/>
            <person name="Takaki Y."/>
            <person name="Nishi S."/>
            <person name="Hori S."/>
            <person name="Arai W."/>
            <person name="Tsubouchi T."/>
            <person name="Morono Y."/>
            <person name="Uchiyama I."/>
            <person name="Ito T."/>
            <person name="Fujiyama A."/>
            <person name="Inagaki F."/>
            <person name="Takami H."/>
        </authorList>
    </citation>
    <scope>NUCLEOTIDE SEQUENCE</scope>
    <source>
        <strain evidence="2">Expedition CK06-06</strain>
    </source>
</reference>
<accession>X1FYJ1</accession>
<dbReference type="EMBL" id="BARU01017953">
    <property type="protein sequence ID" value="GAH50736.1"/>
    <property type="molecule type" value="Genomic_DNA"/>
</dbReference>
<keyword evidence="1" id="KW-1133">Transmembrane helix</keyword>
<proteinExistence type="predicted"/>
<keyword evidence="1" id="KW-0472">Membrane</keyword>
<gene>
    <name evidence="2" type="ORF">S03H2_29722</name>
</gene>
<name>X1FYJ1_9ZZZZ</name>
<protein>
    <submittedName>
        <fullName evidence="2">Uncharacterized protein</fullName>
    </submittedName>
</protein>
<evidence type="ECO:0000256" key="1">
    <source>
        <dbReference type="SAM" id="Phobius"/>
    </source>
</evidence>
<dbReference type="AlphaFoldDB" id="X1FYJ1"/>
<feature type="non-terminal residue" evidence="2">
    <location>
        <position position="1"/>
    </location>
</feature>
<keyword evidence="1" id="KW-0812">Transmembrane</keyword>
<organism evidence="2">
    <name type="scientific">marine sediment metagenome</name>
    <dbReference type="NCBI Taxonomy" id="412755"/>
    <lineage>
        <taxon>unclassified sequences</taxon>
        <taxon>metagenomes</taxon>
        <taxon>ecological metagenomes</taxon>
    </lineage>
</organism>